<proteinExistence type="predicted"/>
<name>A0ABW8NFM0_9GAMM</name>
<gene>
    <name evidence="1" type="ORF">WG929_04930</name>
</gene>
<dbReference type="Pfam" id="PF09932">
    <property type="entry name" value="DUF2164"/>
    <property type="match status" value="1"/>
</dbReference>
<accession>A0ABW8NFM0</accession>
<keyword evidence="2" id="KW-1185">Reference proteome</keyword>
<evidence type="ECO:0000313" key="1">
    <source>
        <dbReference type="EMBL" id="MFK4751753.1"/>
    </source>
</evidence>
<protein>
    <submittedName>
        <fullName evidence="1">DUF2164 domain-containing protein</fullName>
    </submittedName>
</protein>
<dbReference type="InterPro" id="IPR018680">
    <property type="entry name" value="DUF2164"/>
</dbReference>
<dbReference type="EMBL" id="JBBKTX010000004">
    <property type="protein sequence ID" value="MFK4751753.1"/>
    <property type="molecule type" value="Genomic_DNA"/>
</dbReference>
<sequence>MSEITFSNDEKVRMAARVKKYFVDELQQEIGSFDAEFLIDFFAREIGPYYYNRGLKDAHQLASEKMDEVGYLVQELEQPEGY</sequence>
<dbReference type="RefSeq" id="WP_369856462.1">
    <property type="nucleotide sequence ID" value="NZ_JBBKTX010000004.1"/>
</dbReference>
<reference evidence="1 2" key="1">
    <citation type="submission" date="2024-03" db="EMBL/GenBank/DDBJ databases">
        <title>High-quality draft genome sequence of Oceanobacter sp. wDCs-4.</title>
        <authorList>
            <person name="Dong C."/>
        </authorList>
    </citation>
    <scope>NUCLEOTIDE SEQUENCE [LARGE SCALE GENOMIC DNA]</scope>
    <source>
        <strain evidence="2">wDCs-4</strain>
    </source>
</reference>
<dbReference type="Proteomes" id="UP001620597">
    <property type="component" value="Unassembled WGS sequence"/>
</dbReference>
<evidence type="ECO:0000313" key="2">
    <source>
        <dbReference type="Proteomes" id="UP001620597"/>
    </source>
</evidence>
<comment type="caution">
    <text evidence="1">The sequence shown here is derived from an EMBL/GenBank/DDBJ whole genome shotgun (WGS) entry which is preliminary data.</text>
</comment>
<organism evidence="1 2">
    <name type="scientific">Oceanobacter antarcticus</name>
    <dbReference type="NCBI Taxonomy" id="3133425"/>
    <lineage>
        <taxon>Bacteria</taxon>
        <taxon>Pseudomonadati</taxon>
        <taxon>Pseudomonadota</taxon>
        <taxon>Gammaproteobacteria</taxon>
        <taxon>Oceanospirillales</taxon>
        <taxon>Oceanospirillaceae</taxon>
        <taxon>Oceanobacter</taxon>
    </lineage>
</organism>